<comment type="similarity">
    <text evidence="2">Belongs to the autoinducer-2 exporter (AI-2E) (TC 2.A.86) family.</text>
</comment>
<dbReference type="PANTHER" id="PTHR21716">
    <property type="entry name" value="TRANSMEMBRANE PROTEIN"/>
    <property type="match status" value="1"/>
</dbReference>
<feature type="transmembrane region" description="Helical" evidence="6">
    <location>
        <begin position="29"/>
        <end position="46"/>
    </location>
</feature>
<dbReference type="Proteomes" id="UP000078062">
    <property type="component" value="Chromosome"/>
</dbReference>
<evidence type="ECO:0000256" key="1">
    <source>
        <dbReference type="ARBA" id="ARBA00004141"/>
    </source>
</evidence>
<feature type="transmembrane region" description="Helical" evidence="6">
    <location>
        <begin position="271"/>
        <end position="289"/>
    </location>
</feature>
<feature type="transmembrane region" description="Helical" evidence="6">
    <location>
        <begin position="235"/>
        <end position="259"/>
    </location>
</feature>
<dbReference type="GO" id="GO:0016020">
    <property type="term" value="C:membrane"/>
    <property type="evidence" value="ECO:0007669"/>
    <property type="project" value="UniProtKB-SubCell"/>
</dbReference>
<evidence type="ECO:0000313" key="8">
    <source>
        <dbReference type="Proteomes" id="UP000078062"/>
    </source>
</evidence>
<evidence type="ECO:0000313" key="7">
    <source>
        <dbReference type="EMBL" id="ANH48104.1"/>
    </source>
</evidence>
<evidence type="ECO:0000256" key="3">
    <source>
        <dbReference type="ARBA" id="ARBA00022692"/>
    </source>
</evidence>
<organism evidence="7 8">
    <name type="scientific">Helicobacter pylori</name>
    <name type="common">Campylobacter pylori</name>
    <dbReference type="NCBI Taxonomy" id="210"/>
    <lineage>
        <taxon>Bacteria</taxon>
        <taxon>Pseudomonadati</taxon>
        <taxon>Campylobacterota</taxon>
        <taxon>Epsilonproteobacteria</taxon>
        <taxon>Campylobacterales</taxon>
        <taxon>Helicobacteraceae</taxon>
        <taxon>Helicobacter</taxon>
    </lineage>
</organism>
<name>A0A1A9HC99_HELPX</name>
<dbReference type="Pfam" id="PF01594">
    <property type="entry name" value="AI-2E_transport"/>
    <property type="match status" value="1"/>
</dbReference>
<gene>
    <name evidence="7" type="ORF">AA977_02565</name>
</gene>
<keyword evidence="3 6" id="KW-0812">Transmembrane</keyword>
<dbReference type="PATRIC" id="fig|210.2441.peg.529"/>
<keyword evidence="4 6" id="KW-1133">Transmembrane helix</keyword>
<evidence type="ECO:0000256" key="2">
    <source>
        <dbReference type="ARBA" id="ARBA00009773"/>
    </source>
</evidence>
<feature type="transmembrane region" description="Helical" evidence="6">
    <location>
        <begin position="67"/>
        <end position="86"/>
    </location>
</feature>
<protein>
    <submittedName>
        <fullName evidence="7">Membrane protein</fullName>
    </submittedName>
</protein>
<comment type="subcellular location">
    <subcellularLocation>
        <location evidence="1">Membrane</location>
        <topology evidence="1">Multi-pass membrane protein</topology>
    </subcellularLocation>
</comment>
<feature type="transmembrane region" description="Helical" evidence="6">
    <location>
        <begin position="156"/>
        <end position="174"/>
    </location>
</feature>
<feature type="transmembrane region" description="Helical" evidence="6">
    <location>
        <begin position="202"/>
        <end position="228"/>
    </location>
</feature>
<accession>A0A1A9HC99</accession>
<proteinExistence type="inferred from homology"/>
<evidence type="ECO:0000256" key="6">
    <source>
        <dbReference type="SAM" id="Phobius"/>
    </source>
</evidence>
<evidence type="ECO:0000256" key="4">
    <source>
        <dbReference type="ARBA" id="ARBA00022989"/>
    </source>
</evidence>
<feature type="transmembrane region" description="Helical" evidence="6">
    <location>
        <begin position="325"/>
        <end position="346"/>
    </location>
</feature>
<dbReference type="RefSeq" id="WP_064434462.1">
    <property type="nucleotide sequence ID" value="NZ_CP011486.1"/>
</dbReference>
<dbReference type="AlphaFoldDB" id="A0A1A9HC99"/>
<feature type="transmembrane region" description="Helical" evidence="6">
    <location>
        <begin position="5"/>
        <end position="23"/>
    </location>
</feature>
<reference evidence="7 8" key="1">
    <citation type="submission" date="2014-04" db="EMBL/GenBank/DDBJ databases">
        <title>Detecting global and local adaptation in a worldwide sample of Helicobacter pylori genomes.</title>
        <authorList>
            <person name="Montano V."/>
            <person name="Didelot X."/>
            <person name="Foll M."/>
            <person name="Linz B."/>
            <person name="Reinhardt R."/>
            <person name="Suerbaum S."/>
            <person name="Moodley Y."/>
            <person name="Jensen J.D."/>
        </authorList>
    </citation>
    <scope>NUCLEOTIDE SEQUENCE [LARGE SCALE GENOMIC DNA]</scope>
    <source>
        <strain evidence="7 8">K26A1</strain>
    </source>
</reference>
<dbReference type="PANTHER" id="PTHR21716:SF4">
    <property type="entry name" value="TRANSMEMBRANE PROTEIN 245"/>
    <property type="match status" value="1"/>
</dbReference>
<evidence type="ECO:0000256" key="5">
    <source>
        <dbReference type="ARBA" id="ARBA00023136"/>
    </source>
</evidence>
<sequence>MKAQYFFWILFLIGFYWMLYLYQDFLMDALIAGLLCVGLFQVKVFLNKRFSHVKYFYIDRFSNVFSSFLCVLVLASVLIVPLYFIVYKGSNVIFEINFEKLSALIKWLKHTITENLLHFPTIHDEVSKFLANFSAASITGYLLKISSYVGKYGFKLITDALFILGLLFFFFYYGERFYCYFLGVLPLENNQSKKVFEEVAGILRIVLLTSLITVILEGVAFGVMIVWFGHDGWSLGILYGLASLVPAVGGALIWIPIAIYELYHGNVNGTIFIVLYSILLIGVLIDSVIKPFLIVFIKKRIFKTTLKINEMLIFFSMIAGISQFGFWGIIVGPTITAFFIALLRLYENYFIQKEQETCEC</sequence>
<dbReference type="InterPro" id="IPR002549">
    <property type="entry name" value="AI-2E-like"/>
</dbReference>
<dbReference type="EMBL" id="CP011486">
    <property type="protein sequence ID" value="ANH48104.1"/>
    <property type="molecule type" value="Genomic_DNA"/>
</dbReference>
<keyword evidence="5 6" id="KW-0472">Membrane</keyword>